<dbReference type="SUPFAM" id="SSF51445">
    <property type="entry name" value="(Trans)glycosidases"/>
    <property type="match status" value="1"/>
</dbReference>
<evidence type="ECO:0000256" key="4">
    <source>
        <dbReference type="ARBA" id="ARBA00023180"/>
    </source>
</evidence>
<keyword evidence="4" id="KW-0325">Glycoprotein</keyword>
<dbReference type="Gene3D" id="1.20.58.1040">
    <property type="match status" value="1"/>
</dbReference>
<comment type="similarity">
    <text evidence="1 5">Belongs to the glycosyl hydrolase 72 family.</text>
</comment>
<reference evidence="7" key="1">
    <citation type="journal article" date="2018" name="Nat. Microbiol.">
        <title>Leveraging single-cell genomics to expand the fungal tree of life.</title>
        <authorList>
            <person name="Ahrendt S.R."/>
            <person name="Quandt C.A."/>
            <person name="Ciobanu D."/>
            <person name="Clum A."/>
            <person name="Salamov A."/>
            <person name="Andreopoulos B."/>
            <person name="Cheng J.F."/>
            <person name="Woyke T."/>
            <person name="Pelin A."/>
            <person name="Henrissat B."/>
            <person name="Reynolds N.K."/>
            <person name="Benny G.L."/>
            <person name="Smith M.E."/>
            <person name="James T.Y."/>
            <person name="Grigoriev I.V."/>
        </authorList>
    </citation>
    <scope>NUCLEOTIDE SEQUENCE [LARGE SCALE GENOMIC DNA]</scope>
    <source>
        <strain evidence="7">RSA 468</strain>
    </source>
</reference>
<dbReference type="PANTHER" id="PTHR31468:SF2">
    <property type="entry name" value="1,3-BETA-GLUCANOSYLTRANSFERASE GAS1"/>
    <property type="match status" value="1"/>
</dbReference>
<dbReference type="EMBL" id="ML002395">
    <property type="protein sequence ID" value="RKP38189.1"/>
    <property type="molecule type" value="Genomic_DNA"/>
</dbReference>
<dbReference type="InterPro" id="IPR017853">
    <property type="entry name" value="GH"/>
</dbReference>
<keyword evidence="5 6" id="KW-0808">Transferase</keyword>
<evidence type="ECO:0000256" key="1">
    <source>
        <dbReference type="ARBA" id="ARBA00007528"/>
    </source>
</evidence>
<keyword evidence="3" id="KW-1015">Disulfide bond</keyword>
<dbReference type="STRING" id="215637.A0A4V1J586"/>
<dbReference type="PANTHER" id="PTHR31468">
    <property type="entry name" value="1,3-BETA-GLUCANOSYLTRANSFERASE GAS1"/>
    <property type="match status" value="1"/>
</dbReference>
<dbReference type="Proteomes" id="UP000268162">
    <property type="component" value="Unassembled WGS sequence"/>
</dbReference>
<dbReference type="Pfam" id="PF03198">
    <property type="entry name" value="Glyco_hydro_72"/>
    <property type="match status" value="1"/>
</dbReference>
<feature type="non-terminal residue" evidence="6">
    <location>
        <position position="427"/>
    </location>
</feature>
<dbReference type="AlphaFoldDB" id="A0A4V1J586"/>
<dbReference type="GO" id="GO:0005886">
    <property type="term" value="C:plasma membrane"/>
    <property type="evidence" value="ECO:0007669"/>
    <property type="project" value="UniProtKB-SubCell"/>
</dbReference>
<keyword evidence="5" id="KW-0449">Lipoprotein</keyword>
<dbReference type="GO" id="GO:0098552">
    <property type="term" value="C:side of membrane"/>
    <property type="evidence" value="ECO:0007669"/>
    <property type="project" value="UniProtKB-KW"/>
</dbReference>
<dbReference type="GO" id="GO:0031505">
    <property type="term" value="P:fungal-type cell wall organization"/>
    <property type="evidence" value="ECO:0007669"/>
    <property type="project" value="TreeGrafter"/>
</dbReference>
<comment type="function">
    <text evidence="5">Splits internally a 1,3-beta-glucan molecule and transfers the newly generated reducing end (the donor) to the non-reducing end of another 1,3-beta-glucan molecule (the acceptor) forming a 1,3-beta linkage, resulting in the elongation of 1,3-beta-glucan chains in the cell wall.</text>
</comment>
<protein>
    <recommendedName>
        <fullName evidence="5">1,3-beta-glucanosyltransferase</fullName>
        <ecNumber evidence="5">2.4.1.-</ecNumber>
    </recommendedName>
</protein>
<keyword evidence="5" id="KW-0336">GPI-anchor</keyword>
<dbReference type="EC" id="2.4.1.-" evidence="5"/>
<comment type="subcellular location">
    <subcellularLocation>
        <location evidence="5">Cell membrane</location>
        <topology evidence="5">Lipid-anchor</topology>
        <topology evidence="5">GPI-anchor</topology>
    </subcellularLocation>
</comment>
<sequence length="427" mass="47040">STALLAVTPVVQAATKVTNRLTIQGTRFYETKSKQQYYIKGVIYQPNNTNELTIPDPLADASGCERDIPYLQDLGVNTIRVPITDNDQDHDDCMNQLADANINVFLDLLSVNASMPAYDTFMLDDFVKKIDTFRKYPNFVGVFAGNEVVTSNVTTVSAGYVKAIVRDVKAYIAAREIQLYVGYSSGDDPVTRNNIMQYMNCGNVKDQVDFYALNLHSWCGDDVNFQNSGFEDATKNTTKLTVPVIMGEFGCKGERPQSFGEVGPLFGSELVDTFSGGFASSYGDNSTDYGLVAITSKGVKTLDEFDNLKDQYSQASPKSVSMDKADPIARKSQSCPRITPDWLSALTLPPMPSPKACQCLVNSFTCALNFGSEDTDMDALNRTNQRMCPAGKCSEIFADPANGVYGTWTMCPYEVKMAFMINQNYTK</sequence>
<keyword evidence="5" id="KW-0472">Membrane</keyword>
<evidence type="ECO:0000256" key="3">
    <source>
        <dbReference type="ARBA" id="ARBA00023157"/>
    </source>
</evidence>
<dbReference type="GO" id="GO:0042124">
    <property type="term" value="F:1,3-beta-glucanosyltransferase activity"/>
    <property type="evidence" value="ECO:0007669"/>
    <property type="project" value="TreeGrafter"/>
</dbReference>
<evidence type="ECO:0000256" key="5">
    <source>
        <dbReference type="RuleBase" id="RU361209"/>
    </source>
</evidence>
<dbReference type="Gene3D" id="3.20.20.80">
    <property type="entry name" value="Glycosidases"/>
    <property type="match status" value="1"/>
</dbReference>
<name>A0A4V1J586_9FUNG</name>
<accession>A0A4V1J586</accession>
<gene>
    <name evidence="6" type="ORF">BJ085DRAFT_865</name>
</gene>
<evidence type="ECO:0000256" key="2">
    <source>
        <dbReference type="ARBA" id="ARBA00022729"/>
    </source>
</evidence>
<evidence type="ECO:0000313" key="6">
    <source>
        <dbReference type="EMBL" id="RKP38189.1"/>
    </source>
</evidence>
<keyword evidence="2" id="KW-0732">Signal</keyword>
<dbReference type="GO" id="GO:0071970">
    <property type="term" value="P:fungal-type cell wall (1-&gt;3)-beta-D-glucan biosynthetic process"/>
    <property type="evidence" value="ECO:0007669"/>
    <property type="project" value="TreeGrafter"/>
</dbReference>
<evidence type="ECO:0000313" key="7">
    <source>
        <dbReference type="Proteomes" id="UP000268162"/>
    </source>
</evidence>
<proteinExistence type="inferred from homology"/>
<keyword evidence="7" id="KW-1185">Reference proteome</keyword>
<dbReference type="InterPro" id="IPR004886">
    <property type="entry name" value="Glucanosyltransferase"/>
</dbReference>
<feature type="non-terminal residue" evidence="6">
    <location>
        <position position="1"/>
    </location>
</feature>
<organism evidence="6 7">
    <name type="scientific">Dimargaris cristalligena</name>
    <dbReference type="NCBI Taxonomy" id="215637"/>
    <lineage>
        <taxon>Eukaryota</taxon>
        <taxon>Fungi</taxon>
        <taxon>Fungi incertae sedis</taxon>
        <taxon>Zoopagomycota</taxon>
        <taxon>Kickxellomycotina</taxon>
        <taxon>Dimargaritomycetes</taxon>
        <taxon>Dimargaritales</taxon>
        <taxon>Dimargaritaceae</taxon>
        <taxon>Dimargaris</taxon>
    </lineage>
</organism>